<comment type="caution">
    <text evidence="3">The sequence shown here is derived from an EMBL/GenBank/DDBJ whole genome shotgun (WGS) entry which is preliminary data.</text>
</comment>
<keyword evidence="1" id="KW-0540">Nuclease</keyword>
<dbReference type="SUPFAM" id="SSF53098">
    <property type="entry name" value="Ribonuclease H-like"/>
    <property type="match status" value="1"/>
</dbReference>
<dbReference type="Gene3D" id="3.30.420.10">
    <property type="entry name" value="Ribonuclease H-like superfamily/Ribonuclease H"/>
    <property type="match status" value="1"/>
</dbReference>
<dbReference type="GO" id="GO:0003677">
    <property type="term" value="F:DNA binding"/>
    <property type="evidence" value="ECO:0007669"/>
    <property type="project" value="InterPro"/>
</dbReference>
<dbReference type="SMART" id="SM00479">
    <property type="entry name" value="EXOIII"/>
    <property type="match status" value="1"/>
</dbReference>
<keyword evidence="1" id="KW-0378">Hydrolase</keyword>
<dbReference type="FunFam" id="3.30.420.10:FF:000045">
    <property type="entry name" value="3'-5' exonuclease DinG"/>
    <property type="match status" value="1"/>
</dbReference>
<organism evidence="3 4">
    <name type="scientific">Marinisporobacter balticus</name>
    <dbReference type="NCBI Taxonomy" id="2018667"/>
    <lineage>
        <taxon>Bacteria</taxon>
        <taxon>Bacillati</taxon>
        <taxon>Bacillota</taxon>
        <taxon>Clostridia</taxon>
        <taxon>Peptostreptococcales</taxon>
        <taxon>Thermotaleaceae</taxon>
        <taxon>Marinisporobacter</taxon>
    </lineage>
</organism>
<sequence length="178" mass="20356">MYDMNEEYIVVDIETTGLSYKNGAEIIEVGAVKIVDGKILERRGSLIRFHGEMDPFAFKAHGITREMTKDQPNLEEVLPRIRKYIGDNIVVCHNAKFDVPFMNHYFKKLDLPLIDRSICTLKALTKLKKEGLYKGINNKLDAACAYYGIELKNYHRASWDAKATAELFLKIAAIIDRV</sequence>
<dbReference type="PANTHER" id="PTHR30231">
    <property type="entry name" value="DNA POLYMERASE III SUBUNIT EPSILON"/>
    <property type="match status" value="1"/>
</dbReference>
<name>A0A4R2KHD3_9FIRM</name>
<dbReference type="AlphaFoldDB" id="A0A4R2KHD3"/>
<dbReference type="Proteomes" id="UP000294919">
    <property type="component" value="Unassembled WGS sequence"/>
</dbReference>
<dbReference type="PANTHER" id="PTHR30231:SF41">
    <property type="entry name" value="DNA POLYMERASE III SUBUNIT EPSILON"/>
    <property type="match status" value="1"/>
</dbReference>
<gene>
    <name evidence="3" type="ORF">EV214_12062</name>
</gene>
<dbReference type="InterPro" id="IPR006054">
    <property type="entry name" value="DnaQ"/>
</dbReference>
<keyword evidence="1" id="KW-0269">Exonuclease</keyword>
<dbReference type="EMBL" id="SLWV01000020">
    <property type="protein sequence ID" value="TCO71842.1"/>
    <property type="molecule type" value="Genomic_DNA"/>
</dbReference>
<dbReference type="GO" id="GO:0008408">
    <property type="term" value="F:3'-5' exonuclease activity"/>
    <property type="evidence" value="ECO:0007669"/>
    <property type="project" value="TreeGrafter"/>
</dbReference>
<evidence type="ECO:0000256" key="1">
    <source>
        <dbReference type="ARBA" id="ARBA00022839"/>
    </source>
</evidence>
<keyword evidence="4" id="KW-1185">Reference proteome</keyword>
<protein>
    <submittedName>
        <fullName evidence="3">DNA polymerase-3 subunit epsilon</fullName>
    </submittedName>
</protein>
<evidence type="ECO:0000313" key="4">
    <source>
        <dbReference type="Proteomes" id="UP000294919"/>
    </source>
</evidence>
<dbReference type="GO" id="GO:0045004">
    <property type="term" value="P:DNA replication proofreading"/>
    <property type="evidence" value="ECO:0007669"/>
    <property type="project" value="TreeGrafter"/>
</dbReference>
<dbReference type="InterPro" id="IPR036397">
    <property type="entry name" value="RNaseH_sf"/>
</dbReference>
<dbReference type="Pfam" id="PF00929">
    <property type="entry name" value="RNase_T"/>
    <property type="match status" value="1"/>
</dbReference>
<dbReference type="NCBIfam" id="TIGR00573">
    <property type="entry name" value="dnaq"/>
    <property type="match status" value="1"/>
</dbReference>
<evidence type="ECO:0000259" key="2">
    <source>
        <dbReference type="SMART" id="SM00479"/>
    </source>
</evidence>
<dbReference type="GO" id="GO:0003887">
    <property type="term" value="F:DNA-directed DNA polymerase activity"/>
    <property type="evidence" value="ECO:0007669"/>
    <property type="project" value="InterPro"/>
</dbReference>
<feature type="domain" description="Exonuclease" evidence="2">
    <location>
        <begin position="7"/>
        <end position="177"/>
    </location>
</feature>
<dbReference type="InterPro" id="IPR013520">
    <property type="entry name" value="Ribonucl_H"/>
</dbReference>
<accession>A0A4R2KHD3</accession>
<dbReference type="InterPro" id="IPR012337">
    <property type="entry name" value="RNaseH-like_sf"/>
</dbReference>
<dbReference type="CDD" id="cd06127">
    <property type="entry name" value="DEDDh"/>
    <property type="match status" value="1"/>
</dbReference>
<proteinExistence type="predicted"/>
<dbReference type="RefSeq" id="WP_243116662.1">
    <property type="nucleotide sequence ID" value="NZ_SLWV01000020.1"/>
</dbReference>
<dbReference type="GO" id="GO:0005829">
    <property type="term" value="C:cytosol"/>
    <property type="evidence" value="ECO:0007669"/>
    <property type="project" value="TreeGrafter"/>
</dbReference>
<evidence type="ECO:0000313" key="3">
    <source>
        <dbReference type="EMBL" id="TCO71842.1"/>
    </source>
</evidence>
<reference evidence="3 4" key="1">
    <citation type="submission" date="2019-03" db="EMBL/GenBank/DDBJ databases">
        <title>Genomic Encyclopedia of Type Strains, Phase IV (KMG-IV): sequencing the most valuable type-strain genomes for metagenomic binning, comparative biology and taxonomic classification.</title>
        <authorList>
            <person name="Goeker M."/>
        </authorList>
    </citation>
    <scope>NUCLEOTIDE SEQUENCE [LARGE SCALE GENOMIC DNA]</scope>
    <source>
        <strain evidence="3 4">DSM 102940</strain>
    </source>
</reference>